<dbReference type="EMBL" id="MF158039">
    <property type="protein sequence ID" value="ATE85747.1"/>
    <property type="molecule type" value="Genomic_DNA"/>
</dbReference>
<accession>A0A291AXJ2</accession>
<proteinExistence type="predicted"/>
<gene>
    <name evidence="1" type="ORF">Sf12_gp21</name>
</gene>
<reference evidence="1 2" key="1">
    <citation type="submission" date="2017-05" db="EMBL/GenBank/DDBJ databases">
        <title>The isolation and characterization of 16 novel Shigella-infecting phages from the environment.</title>
        <authorList>
            <person name="Doore S.M."/>
            <person name="Schrad J.R."/>
            <person name="Dover J.A."/>
            <person name="Parent K.N."/>
        </authorList>
    </citation>
    <scope>NUCLEOTIDE SEQUENCE [LARGE SCALE GENOMIC DNA]</scope>
</reference>
<name>A0A291AXJ2_9CAUD</name>
<dbReference type="Proteomes" id="UP000222681">
    <property type="component" value="Segment"/>
</dbReference>
<evidence type="ECO:0000313" key="2">
    <source>
        <dbReference type="Proteomes" id="UP000222681"/>
    </source>
</evidence>
<organism evidence="1 2">
    <name type="scientific">Shigella phage Sf12</name>
    <dbReference type="NCBI Taxonomy" id="2024315"/>
    <lineage>
        <taxon>Viruses</taxon>
        <taxon>Duplodnaviria</taxon>
        <taxon>Heunggongvirae</taxon>
        <taxon>Uroviricota</taxon>
        <taxon>Caudoviricetes</taxon>
        <taxon>Drexlerviridae</taxon>
        <taxon>Rogunavirinae</taxon>
        <taxon>Eastlansingvirus</taxon>
        <taxon>Eastlansingvirus Sf12</taxon>
    </lineage>
</organism>
<protein>
    <submittedName>
        <fullName evidence="1">Uncharacterized protein</fullName>
    </submittedName>
</protein>
<keyword evidence="2" id="KW-1185">Reference proteome</keyword>
<evidence type="ECO:0000313" key="1">
    <source>
        <dbReference type="EMBL" id="ATE85747.1"/>
    </source>
</evidence>
<sequence length="66" mass="7470">MKTAICVKDKTSHFTLLEDYEVIAKFENFACIKSNAGYIWQLSNEGDGYYGCVDENGNHVSFLIEV</sequence>